<feature type="compositionally biased region" description="Low complexity" evidence="1">
    <location>
        <begin position="1"/>
        <end position="10"/>
    </location>
</feature>
<evidence type="ECO:0000313" key="2">
    <source>
        <dbReference type="EMBL" id="CAA9276749.1"/>
    </source>
</evidence>
<evidence type="ECO:0000256" key="1">
    <source>
        <dbReference type="SAM" id="MobiDB-lite"/>
    </source>
</evidence>
<gene>
    <name evidence="2" type="ORF">AVDCRST_MAG57-3490</name>
</gene>
<sequence>MRRARGAAGEAVGGRGRADGEAGRWGASGVVLALQECCRTPTARGTLQKPGAGSWEPAAR</sequence>
<dbReference type="EMBL" id="CADCTI010000284">
    <property type="protein sequence ID" value="CAA9276749.1"/>
    <property type="molecule type" value="Genomic_DNA"/>
</dbReference>
<protein>
    <submittedName>
        <fullName evidence="2">Uncharacterized protein</fullName>
    </submittedName>
</protein>
<feature type="region of interest" description="Disordered" evidence="1">
    <location>
        <begin position="1"/>
        <end position="24"/>
    </location>
</feature>
<reference evidence="2" key="1">
    <citation type="submission" date="2020-02" db="EMBL/GenBank/DDBJ databases">
        <authorList>
            <person name="Meier V. D."/>
        </authorList>
    </citation>
    <scope>NUCLEOTIDE SEQUENCE</scope>
    <source>
        <strain evidence="2">AVDCRST_MAG57</strain>
    </source>
</reference>
<organism evidence="2">
    <name type="scientific">uncultured Blastococcus sp</name>
    <dbReference type="NCBI Taxonomy" id="217144"/>
    <lineage>
        <taxon>Bacteria</taxon>
        <taxon>Bacillati</taxon>
        <taxon>Actinomycetota</taxon>
        <taxon>Actinomycetes</taxon>
        <taxon>Geodermatophilales</taxon>
        <taxon>Geodermatophilaceae</taxon>
        <taxon>Blastococcus</taxon>
        <taxon>environmental samples</taxon>
    </lineage>
</organism>
<feature type="region of interest" description="Disordered" evidence="1">
    <location>
        <begin position="39"/>
        <end position="60"/>
    </location>
</feature>
<name>A0A6J4JGG8_9ACTN</name>
<proteinExistence type="predicted"/>
<dbReference type="AlphaFoldDB" id="A0A6J4JGG8"/>
<accession>A0A6J4JGG8</accession>